<sequence length="259" mass="27834">MSRNGQSGAPVLIGTFAMPAGTRFTQHSHGIHQLAWASHGTLTVDVDSRRWMLPTTRALWIPSGVPHEVVSAGHTTMTSLYLPTSPPDPARWATVQPVRVAPLLAELIGYLDDPDLDAEQRARGEAVLLDLLRPVTATALEAPLPADPRARQVAEELLDDPACALVVEAWGRRVGTSGRTLSRLFLTETGMSFGRWRTLVRLQAALPALAAGEPLRRVSREVGYETVSAFVAAFRRETGATPGAYFGAPPSEAGERGTS</sequence>
<evidence type="ECO:0000256" key="5">
    <source>
        <dbReference type="ARBA" id="ARBA00074140"/>
    </source>
</evidence>
<dbReference type="InterPro" id="IPR018060">
    <property type="entry name" value="HTH_AraC"/>
</dbReference>
<keyword evidence="3" id="KW-0238">DNA-binding</keyword>
<dbReference type="InterPro" id="IPR003313">
    <property type="entry name" value="AraC-bd"/>
</dbReference>
<dbReference type="PROSITE" id="PS00041">
    <property type="entry name" value="HTH_ARAC_FAMILY_1"/>
    <property type="match status" value="1"/>
</dbReference>
<evidence type="ECO:0000256" key="2">
    <source>
        <dbReference type="ARBA" id="ARBA00023015"/>
    </source>
</evidence>
<dbReference type="SUPFAM" id="SSF51182">
    <property type="entry name" value="RmlC-like cupins"/>
    <property type="match status" value="1"/>
</dbReference>
<evidence type="ECO:0000313" key="8">
    <source>
        <dbReference type="EMBL" id="WTY95661.1"/>
    </source>
</evidence>
<dbReference type="SUPFAM" id="SSF46689">
    <property type="entry name" value="Homeodomain-like"/>
    <property type="match status" value="1"/>
</dbReference>
<keyword evidence="4" id="KW-0804">Transcription</keyword>
<protein>
    <recommendedName>
        <fullName evidence="5">HTH-type transcriptional regulator RipA</fullName>
    </recommendedName>
    <alternativeName>
        <fullName evidence="6">Repressor of iron proteins A</fullName>
    </alternativeName>
</protein>
<dbReference type="CDD" id="cd06124">
    <property type="entry name" value="cupin_NimR-like_N"/>
    <property type="match status" value="1"/>
</dbReference>
<keyword evidence="1" id="KW-0678">Repressor</keyword>
<dbReference type="PROSITE" id="PS01124">
    <property type="entry name" value="HTH_ARAC_FAMILY_2"/>
    <property type="match status" value="1"/>
</dbReference>
<dbReference type="Pfam" id="PF02311">
    <property type="entry name" value="AraC_binding"/>
    <property type="match status" value="1"/>
</dbReference>
<feature type="domain" description="HTH araC/xylS-type" evidence="7">
    <location>
        <begin position="148"/>
        <end position="248"/>
    </location>
</feature>
<organism evidence="8">
    <name type="scientific">Streptomyces sp. NBC_01401</name>
    <dbReference type="NCBI Taxonomy" id="2903854"/>
    <lineage>
        <taxon>Bacteria</taxon>
        <taxon>Bacillati</taxon>
        <taxon>Actinomycetota</taxon>
        <taxon>Actinomycetes</taxon>
        <taxon>Kitasatosporales</taxon>
        <taxon>Streptomycetaceae</taxon>
        <taxon>Streptomyces</taxon>
    </lineage>
</organism>
<evidence type="ECO:0000259" key="7">
    <source>
        <dbReference type="PROSITE" id="PS01124"/>
    </source>
</evidence>
<reference evidence="8" key="1">
    <citation type="submission" date="2022-10" db="EMBL/GenBank/DDBJ databases">
        <title>The complete genomes of actinobacterial strains from the NBC collection.</title>
        <authorList>
            <person name="Joergensen T.S."/>
            <person name="Alvarez Arevalo M."/>
            <person name="Sterndorff E.B."/>
            <person name="Faurdal D."/>
            <person name="Vuksanovic O."/>
            <person name="Mourched A.-S."/>
            <person name="Charusanti P."/>
            <person name="Shaw S."/>
            <person name="Blin K."/>
            <person name="Weber T."/>
        </authorList>
    </citation>
    <scope>NUCLEOTIDE SEQUENCE</scope>
    <source>
        <strain evidence="8">NBC_01401</strain>
    </source>
</reference>
<dbReference type="FunFam" id="1.10.10.60:FF:000132">
    <property type="entry name" value="AraC family transcriptional regulator"/>
    <property type="match status" value="1"/>
</dbReference>
<evidence type="ECO:0000256" key="4">
    <source>
        <dbReference type="ARBA" id="ARBA00023163"/>
    </source>
</evidence>
<dbReference type="GO" id="GO:0043565">
    <property type="term" value="F:sequence-specific DNA binding"/>
    <property type="evidence" value="ECO:0007669"/>
    <property type="project" value="InterPro"/>
</dbReference>
<dbReference type="InterPro" id="IPR009057">
    <property type="entry name" value="Homeodomain-like_sf"/>
</dbReference>
<gene>
    <name evidence="8" type="ORF">OG626_12515</name>
</gene>
<dbReference type="GO" id="GO:0003700">
    <property type="term" value="F:DNA-binding transcription factor activity"/>
    <property type="evidence" value="ECO:0007669"/>
    <property type="project" value="InterPro"/>
</dbReference>
<evidence type="ECO:0000256" key="1">
    <source>
        <dbReference type="ARBA" id="ARBA00022491"/>
    </source>
</evidence>
<dbReference type="InterPro" id="IPR014710">
    <property type="entry name" value="RmlC-like_jellyroll"/>
</dbReference>
<dbReference type="InterPro" id="IPR018062">
    <property type="entry name" value="HTH_AraC-typ_CS"/>
</dbReference>
<keyword evidence="2" id="KW-0805">Transcription regulation</keyword>
<dbReference type="PANTHER" id="PTHR11019:SF199">
    <property type="entry name" value="HTH-TYPE TRANSCRIPTIONAL REGULATOR NIMR"/>
    <property type="match status" value="1"/>
</dbReference>
<dbReference type="SMART" id="SM00342">
    <property type="entry name" value="HTH_ARAC"/>
    <property type="match status" value="1"/>
</dbReference>
<name>A0AAU3GV14_9ACTN</name>
<dbReference type="Pfam" id="PF12833">
    <property type="entry name" value="HTH_18"/>
    <property type="match status" value="1"/>
</dbReference>
<dbReference type="AlphaFoldDB" id="A0AAU3GV14"/>
<evidence type="ECO:0000256" key="6">
    <source>
        <dbReference type="ARBA" id="ARBA00079449"/>
    </source>
</evidence>
<evidence type="ECO:0000256" key="3">
    <source>
        <dbReference type="ARBA" id="ARBA00023125"/>
    </source>
</evidence>
<dbReference type="InterPro" id="IPR011051">
    <property type="entry name" value="RmlC_Cupin_sf"/>
</dbReference>
<proteinExistence type="predicted"/>
<accession>A0AAU3GV14</accession>
<dbReference type="PANTHER" id="PTHR11019">
    <property type="entry name" value="HTH-TYPE TRANSCRIPTIONAL REGULATOR NIMR"/>
    <property type="match status" value="1"/>
</dbReference>
<dbReference type="Gene3D" id="1.10.10.60">
    <property type="entry name" value="Homeodomain-like"/>
    <property type="match status" value="1"/>
</dbReference>
<dbReference type="EMBL" id="CP109535">
    <property type="protein sequence ID" value="WTY95661.1"/>
    <property type="molecule type" value="Genomic_DNA"/>
</dbReference>
<dbReference type="Gene3D" id="2.60.120.10">
    <property type="entry name" value="Jelly Rolls"/>
    <property type="match status" value="1"/>
</dbReference>